<proteinExistence type="predicted"/>
<dbReference type="SUPFAM" id="SSF56219">
    <property type="entry name" value="DNase I-like"/>
    <property type="match status" value="1"/>
</dbReference>
<dbReference type="Proteomes" id="UP001324115">
    <property type="component" value="Unassembled WGS sequence"/>
</dbReference>
<evidence type="ECO:0000313" key="2">
    <source>
        <dbReference type="Proteomes" id="UP001324115"/>
    </source>
</evidence>
<sequence>MFRNHAYELHRRHRLNILIIIEPHIVEAKAQAVINTLPYTHSRRVDPTSYFGGIWLLWNESRSFIVEVITHSKHSIHALMNVSSPSLSFLLIAVYALPNFNKRKLFWDYLKNLASSISLLWALLGDFNDMLLDDEKLGGLLVNRTRISAFRNCIDKCGLMDLGFHSPHFTWTNKSLICNPPLKSGWIEDWTMPTGHCSFLLLKFTISLGFPRRWDVLMDNIRSWNKIHFGNLFQRKTRLLARLQGIQVALARKPSAFLYSLKHQLAQEYNTVLHQEYLYWQLKSNMWLNYRDANTKYFHLKTIQRHSHLQVVTLKDDTGLWLTSEPLTQHIHNAFKKLFQATSPHQCPSSRTKMQCSHNSLFLTHAQVLSRIPQPDEILRTFREFPPPKGLRTGWLSCSFIPNKLVQFGPEHHLCYSRHFCVAYYPSELGCHELGPYSKGSPSRANHSVSSN</sequence>
<dbReference type="Gene3D" id="3.60.10.10">
    <property type="entry name" value="Endonuclease/exonuclease/phosphatase"/>
    <property type="match status" value="1"/>
</dbReference>
<dbReference type="PANTHER" id="PTHR35218">
    <property type="entry name" value="RNASE H DOMAIN-CONTAINING PROTEIN"/>
    <property type="match status" value="1"/>
</dbReference>
<accession>A0AAN7IUC7</accession>
<organism evidence="1 2">
    <name type="scientific">Quercus rubra</name>
    <name type="common">Northern red oak</name>
    <name type="synonym">Quercus borealis</name>
    <dbReference type="NCBI Taxonomy" id="3512"/>
    <lineage>
        <taxon>Eukaryota</taxon>
        <taxon>Viridiplantae</taxon>
        <taxon>Streptophyta</taxon>
        <taxon>Embryophyta</taxon>
        <taxon>Tracheophyta</taxon>
        <taxon>Spermatophyta</taxon>
        <taxon>Magnoliopsida</taxon>
        <taxon>eudicotyledons</taxon>
        <taxon>Gunneridae</taxon>
        <taxon>Pentapetalae</taxon>
        <taxon>rosids</taxon>
        <taxon>fabids</taxon>
        <taxon>Fagales</taxon>
        <taxon>Fagaceae</taxon>
        <taxon>Quercus</taxon>
    </lineage>
</organism>
<gene>
    <name evidence="1" type="ORF">RGQ29_023902</name>
</gene>
<comment type="caution">
    <text evidence="1">The sequence shown here is derived from an EMBL/GenBank/DDBJ whole genome shotgun (WGS) entry which is preliminary data.</text>
</comment>
<protein>
    <recommendedName>
        <fullName evidence="3">Endonuclease/exonuclease/phosphatase</fullName>
    </recommendedName>
</protein>
<reference evidence="1 2" key="1">
    <citation type="journal article" date="2023" name="G3 (Bethesda)">
        <title>A haplotype-resolved chromosome-scale genome for Quercus rubra L. provides insights into the genetics of adaptive traits for red oak species.</title>
        <authorList>
            <person name="Kapoor B."/>
            <person name="Jenkins J."/>
            <person name="Schmutz J."/>
            <person name="Zhebentyayeva T."/>
            <person name="Kuelheim C."/>
            <person name="Coggeshall M."/>
            <person name="Heim C."/>
            <person name="Lasky J.R."/>
            <person name="Leites L."/>
            <person name="Islam-Faridi N."/>
            <person name="Romero-Severson J."/>
            <person name="DeLeo V.L."/>
            <person name="Lucas S.M."/>
            <person name="Lazic D."/>
            <person name="Gailing O."/>
            <person name="Carlson J."/>
            <person name="Staton M."/>
        </authorList>
    </citation>
    <scope>NUCLEOTIDE SEQUENCE [LARGE SCALE GENOMIC DNA]</scope>
    <source>
        <strain evidence="1">Pseudo-F2</strain>
    </source>
</reference>
<keyword evidence="2" id="KW-1185">Reference proteome</keyword>
<dbReference type="InterPro" id="IPR036691">
    <property type="entry name" value="Endo/exonu/phosph_ase_sf"/>
</dbReference>
<name>A0AAN7IUC7_QUERU</name>
<evidence type="ECO:0008006" key="3">
    <source>
        <dbReference type="Google" id="ProtNLM"/>
    </source>
</evidence>
<dbReference type="AlphaFoldDB" id="A0AAN7IUC7"/>
<dbReference type="EMBL" id="JAXUIC010000006">
    <property type="protein sequence ID" value="KAK4586947.1"/>
    <property type="molecule type" value="Genomic_DNA"/>
</dbReference>
<dbReference type="PANTHER" id="PTHR35218:SF9">
    <property type="entry name" value="ENDONUCLEASE_EXONUCLEASE_PHOSPHATASE DOMAIN-CONTAINING PROTEIN"/>
    <property type="match status" value="1"/>
</dbReference>
<evidence type="ECO:0000313" key="1">
    <source>
        <dbReference type="EMBL" id="KAK4586947.1"/>
    </source>
</evidence>